<dbReference type="RefSeq" id="WP_056799915.1">
    <property type="nucleotide sequence ID" value="NZ_BMWJ01000007.1"/>
</dbReference>
<dbReference type="EMBL" id="JAGINS010000002">
    <property type="protein sequence ID" value="MBP2364079.1"/>
    <property type="molecule type" value="Genomic_DNA"/>
</dbReference>
<organism evidence="2 3">
    <name type="scientific">Streptomyces clavifer</name>
    <dbReference type="NCBI Taxonomy" id="68188"/>
    <lineage>
        <taxon>Bacteria</taxon>
        <taxon>Bacillati</taxon>
        <taxon>Actinomycetota</taxon>
        <taxon>Actinomycetes</taxon>
        <taxon>Kitasatosporales</taxon>
        <taxon>Streptomycetaceae</taxon>
        <taxon>Streptomyces</taxon>
    </lineage>
</organism>
<keyword evidence="1" id="KW-1133">Transmembrane helix</keyword>
<protein>
    <recommendedName>
        <fullName evidence="4">Cobalt transporter subunit (CbtA)</fullName>
    </recommendedName>
</protein>
<keyword evidence="1" id="KW-0812">Transmembrane</keyword>
<dbReference type="GeneID" id="97346503"/>
<dbReference type="Pfam" id="PF09490">
    <property type="entry name" value="CbtA"/>
    <property type="match status" value="1"/>
</dbReference>
<sequence length="261" mass="26866">MNSISVRALLIRGMLAGLLAGALALAVAYFLGESRVDAAIALEEAHAHTHTHEHGEELVSRTMQATGGLATGVLVFGVAVGGIAALVFCYALGRIGSFGPRATAALVAGAALLTVYVVPFLKYPANPPAVGNPDTIGQRTGLFFLMVALSVLLAVAAVIVGKRLAPRLGNWNATITAAGAYVLLIGLAYAFLPSFNEVGTDFPAGLLWEFRLATLAVQTTLWVSFGLVFGHLTERLLVPEASTGSAGVSDHSTARSAGAVS</sequence>
<feature type="transmembrane region" description="Helical" evidence="1">
    <location>
        <begin position="141"/>
        <end position="161"/>
    </location>
</feature>
<name>A0ABS4VJI0_9ACTN</name>
<evidence type="ECO:0000256" key="1">
    <source>
        <dbReference type="SAM" id="Phobius"/>
    </source>
</evidence>
<feature type="transmembrane region" description="Helical" evidence="1">
    <location>
        <begin position="212"/>
        <end position="232"/>
    </location>
</feature>
<feature type="transmembrane region" description="Helical" evidence="1">
    <location>
        <begin position="104"/>
        <end position="121"/>
    </location>
</feature>
<evidence type="ECO:0008006" key="4">
    <source>
        <dbReference type="Google" id="ProtNLM"/>
    </source>
</evidence>
<keyword evidence="1" id="KW-0472">Membrane</keyword>
<dbReference type="InterPro" id="IPR012666">
    <property type="entry name" value="CbtA_put"/>
</dbReference>
<keyword evidence="3" id="KW-1185">Reference proteome</keyword>
<feature type="transmembrane region" description="Helical" evidence="1">
    <location>
        <begin position="9"/>
        <end position="31"/>
    </location>
</feature>
<gene>
    <name evidence="2" type="ORF">JOF59_006571</name>
</gene>
<feature type="transmembrane region" description="Helical" evidence="1">
    <location>
        <begin position="69"/>
        <end position="92"/>
    </location>
</feature>
<feature type="transmembrane region" description="Helical" evidence="1">
    <location>
        <begin position="173"/>
        <end position="192"/>
    </location>
</feature>
<accession>A0ABS4VJI0</accession>
<comment type="caution">
    <text evidence="2">The sequence shown here is derived from an EMBL/GenBank/DDBJ whole genome shotgun (WGS) entry which is preliminary data.</text>
</comment>
<evidence type="ECO:0000313" key="2">
    <source>
        <dbReference type="EMBL" id="MBP2364079.1"/>
    </source>
</evidence>
<dbReference type="Proteomes" id="UP001519311">
    <property type="component" value="Unassembled WGS sequence"/>
</dbReference>
<proteinExistence type="predicted"/>
<reference evidence="2 3" key="1">
    <citation type="submission" date="2021-03" db="EMBL/GenBank/DDBJ databases">
        <title>Sequencing the genomes of 1000 actinobacteria strains.</title>
        <authorList>
            <person name="Klenk H.-P."/>
        </authorList>
    </citation>
    <scope>NUCLEOTIDE SEQUENCE [LARGE SCALE GENOMIC DNA]</scope>
    <source>
        <strain evidence="2 3">DSM 40843</strain>
    </source>
</reference>
<evidence type="ECO:0000313" key="3">
    <source>
        <dbReference type="Proteomes" id="UP001519311"/>
    </source>
</evidence>